<keyword evidence="10 12" id="KW-0456">Lyase</keyword>
<dbReference type="InterPro" id="IPR003265">
    <property type="entry name" value="HhH-GPD_domain"/>
</dbReference>
<dbReference type="InterPro" id="IPR003651">
    <property type="entry name" value="Endonuclease3_FeS-loop_motif"/>
</dbReference>
<dbReference type="GO" id="GO:0140078">
    <property type="term" value="F:class I DNA-(apurinic or apyrimidinic site) endonuclease activity"/>
    <property type="evidence" value="ECO:0007669"/>
    <property type="project" value="UniProtKB-EC"/>
</dbReference>
<dbReference type="OrthoDB" id="9800977at2"/>
<dbReference type="InterPro" id="IPR005759">
    <property type="entry name" value="Nth"/>
</dbReference>
<dbReference type="GO" id="GO:0003677">
    <property type="term" value="F:DNA binding"/>
    <property type="evidence" value="ECO:0007669"/>
    <property type="project" value="UniProtKB-UniRule"/>
</dbReference>
<evidence type="ECO:0000256" key="1">
    <source>
        <dbReference type="ARBA" id="ARBA00008343"/>
    </source>
</evidence>
<dbReference type="InterPro" id="IPR000445">
    <property type="entry name" value="HhH_motif"/>
</dbReference>
<keyword evidence="2 12" id="KW-0004">4Fe-4S</keyword>
<name>C1DU03_SULAA</name>
<comment type="cofactor">
    <cofactor evidence="12">
        <name>[4Fe-4S] cluster</name>
        <dbReference type="ChEBI" id="CHEBI:49883"/>
    </cofactor>
    <text evidence="12">Binds 1 [4Fe-4S] cluster.</text>
</comment>
<dbReference type="PANTHER" id="PTHR43286:SF1">
    <property type="entry name" value="ENDONUCLEASE III-LIKE PROTEIN 1"/>
    <property type="match status" value="1"/>
</dbReference>
<feature type="binding site" evidence="12">
    <location>
        <position position="193"/>
    </location>
    <ligand>
        <name>[4Fe-4S] cluster</name>
        <dbReference type="ChEBI" id="CHEBI:49883"/>
    </ligand>
</feature>
<keyword evidence="14" id="KW-0255">Endonuclease</keyword>
<evidence type="ECO:0000313" key="15">
    <source>
        <dbReference type="Proteomes" id="UP000001369"/>
    </source>
</evidence>
<keyword evidence="11 12" id="KW-0326">Glycosidase</keyword>
<evidence type="ECO:0000256" key="12">
    <source>
        <dbReference type="HAMAP-Rule" id="MF_00942"/>
    </source>
</evidence>
<keyword evidence="3 12" id="KW-0479">Metal-binding</keyword>
<evidence type="ECO:0000256" key="11">
    <source>
        <dbReference type="ARBA" id="ARBA00023295"/>
    </source>
</evidence>
<dbReference type="Pfam" id="PF00730">
    <property type="entry name" value="HhH-GPD"/>
    <property type="match status" value="1"/>
</dbReference>
<evidence type="ECO:0000256" key="8">
    <source>
        <dbReference type="ARBA" id="ARBA00023125"/>
    </source>
</evidence>
<dbReference type="PANTHER" id="PTHR43286">
    <property type="entry name" value="ENDONUCLEASE III-LIKE PROTEIN 1"/>
    <property type="match status" value="1"/>
</dbReference>
<accession>C1DU03</accession>
<feature type="binding site" evidence="12">
    <location>
        <position position="209"/>
    </location>
    <ligand>
        <name>[4Fe-4S] cluster</name>
        <dbReference type="ChEBI" id="CHEBI:49883"/>
    </ligand>
</feature>
<dbReference type="Gene3D" id="1.10.340.30">
    <property type="entry name" value="Hypothetical protein, domain 2"/>
    <property type="match status" value="1"/>
</dbReference>
<reference evidence="14 15" key="1">
    <citation type="journal article" date="2009" name="J. Bacteriol.">
        <title>Complete and draft genome sequences of six members of the Aquificales.</title>
        <authorList>
            <person name="Reysenbach A.L."/>
            <person name="Hamamura N."/>
            <person name="Podar M."/>
            <person name="Griffiths E."/>
            <person name="Ferreira S."/>
            <person name="Hochstein R."/>
            <person name="Heidelberg J."/>
            <person name="Johnson J."/>
            <person name="Mead D."/>
            <person name="Pohorille A."/>
            <person name="Sarmiento M."/>
            <person name="Schweighofer K."/>
            <person name="Seshadri R."/>
            <person name="Voytek M.A."/>
        </authorList>
    </citation>
    <scope>NUCLEOTIDE SEQUENCE [LARGE SCALE GENOMIC DNA]</scope>
    <source>
        <strain evidence="15">Az-Fu1 / DSM 15241 / OCM 825</strain>
    </source>
</reference>
<keyword evidence="9 12" id="KW-0234">DNA repair</keyword>
<evidence type="ECO:0000259" key="13">
    <source>
        <dbReference type="SMART" id="SM00478"/>
    </source>
</evidence>
<keyword evidence="4 12" id="KW-0227">DNA damage</keyword>
<dbReference type="GO" id="GO:0000703">
    <property type="term" value="F:oxidized pyrimidine nucleobase lesion DNA N-glycosylase activity"/>
    <property type="evidence" value="ECO:0007669"/>
    <property type="project" value="TreeGrafter"/>
</dbReference>
<keyword evidence="7 12" id="KW-0411">Iron-sulfur</keyword>
<dbReference type="Gene3D" id="1.10.1670.10">
    <property type="entry name" value="Helix-hairpin-Helix base-excision DNA repair enzymes (C-terminal)"/>
    <property type="match status" value="1"/>
</dbReference>
<keyword evidence="6 12" id="KW-0408">Iron</keyword>
<comment type="catalytic activity">
    <reaction evidence="12">
        <text>2'-deoxyribonucleotide-(2'-deoxyribose 5'-phosphate)-2'-deoxyribonucleotide-DNA = a 3'-end 2'-deoxyribonucleotide-(2,3-dehydro-2,3-deoxyribose 5'-phosphate)-DNA + a 5'-end 5'-phospho-2'-deoxyribonucleoside-DNA + H(+)</text>
        <dbReference type="Rhea" id="RHEA:66592"/>
        <dbReference type="Rhea" id="RHEA-COMP:13180"/>
        <dbReference type="Rhea" id="RHEA-COMP:16897"/>
        <dbReference type="Rhea" id="RHEA-COMP:17067"/>
        <dbReference type="ChEBI" id="CHEBI:15378"/>
        <dbReference type="ChEBI" id="CHEBI:136412"/>
        <dbReference type="ChEBI" id="CHEBI:157695"/>
        <dbReference type="ChEBI" id="CHEBI:167181"/>
        <dbReference type="EC" id="4.2.99.18"/>
    </reaction>
</comment>
<evidence type="ECO:0000256" key="2">
    <source>
        <dbReference type="ARBA" id="ARBA00022485"/>
    </source>
</evidence>
<evidence type="ECO:0000256" key="9">
    <source>
        <dbReference type="ARBA" id="ARBA00023204"/>
    </source>
</evidence>
<keyword evidence="8 12" id="KW-0238">DNA-binding</keyword>
<dbReference type="Pfam" id="PF00633">
    <property type="entry name" value="HHH"/>
    <property type="match status" value="1"/>
</dbReference>
<dbReference type="GO" id="GO:0051539">
    <property type="term" value="F:4 iron, 4 sulfur cluster binding"/>
    <property type="evidence" value="ECO:0007669"/>
    <property type="project" value="UniProtKB-UniRule"/>
</dbReference>
<dbReference type="STRING" id="204536.SULAZ_0604"/>
<dbReference type="CDD" id="cd00056">
    <property type="entry name" value="ENDO3c"/>
    <property type="match status" value="1"/>
</dbReference>
<evidence type="ECO:0000256" key="5">
    <source>
        <dbReference type="ARBA" id="ARBA00022801"/>
    </source>
</evidence>
<evidence type="ECO:0000313" key="14">
    <source>
        <dbReference type="EMBL" id="ACN99069.1"/>
    </source>
</evidence>
<evidence type="ECO:0000256" key="7">
    <source>
        <dbReference type="ARBA" id="ARBA00023014"/>
    </source>
</evidence>
<feature type="domain" description="HhH-GPD" evidence="13">
    <location>
        <begin position="44"/>
        <end position="191"/>
    </location>
</feature>
<gene>
    <name evidence="12" type="primary">nth</name>
    <name evidence="14" type="ordered locus">SULAZ_0604</name>
</gene>
<proteinExistence type="inferred from homology"/>
<evidence type="ECO:0000256" key="6">
    <source>
        <dbReference type="ARBA" id="ARBA00023004"/>
    </source>
</evidence>
<dbReference type="GO" id="GO:0006285">
    <property type="term" value="P:base-excision repair, AP site formation"/>
    <property type="evidence" value="ECO:0007669"/>
    <property type="project" value="TreeGrafter"/>
</dbReference>
<dbReference type="HAMAP" id="MF_00942">
    <property type="entry name" value="Nth"/>
    <property type="match status" value="1"/>
</dbReference>
<dbReference type="SMART" id="SM00525">
    <property type="entry name" value="FES"/>
    <property type="match status" value="1"/>
</dbReference>
<dbReference type="AlphaFoldDB" id="C1DU03"/>
<dbReference type="GO" id="GO:0046872">
    <property type="term" value="F:metal ion binding"/>
    <property type="evidence" value="ECO:0007669"/>
    <property type="project" value="UniProtKB-KW"/>
</dbReference>
<dbReference type="PIRSF" id="PIRSF001435">
    <property type="entry name" value="Nth"/>
    <property type="match status" value="1"/>
</dbReference>
<dbReference type="FunFam" id="1.10.1670.10:FF:000001">
    <property type="entry name" value="Endonuclease III"/>
    <property type="match status" value="1"/>
</dbReference>
<evidence type="ECO:0000256" key="4">
    <source>
        <dbReference type="ARBA" id="ARBA00022763"/>
    </source>
</evidence>
<dbReference type="RefSeq" id="WP_012674389.1">
    <property type="nucleotide sequence ID" value="NC_012438.1"/>
</dbReference>
<evidence type="ECO:0000256" key="10">
    <source>
        <dbReference type="ARBA" id="ARBA00023239"/>
    </source>
</evidence>
<dbReference type="Proteomes" id="UP000001369">
    <property type="component" value="Chromosome"/>
</dbReference>
<dbReference type="KEGG" id="saf:SULAZ_0604"/>
<sequence length="216" mass="24511">MDGKTFVEVLKILKKESKNWNAPVVAFMGRTENNPYKVLIATILSLRTKDQITALASDRLFKVADTPEKMVNLPAEEIEKLIYPVGFYKNKAKTIKEISKIILEKYAGKVPDNLEDLLSLKGVGRKTANLVLSEGYKKPAICVDVHVHRISNRLGVVKTKTPEETEFKLMEILPKKYWRDVNWVLVAFGQTICKPIKPMCDICPVKNFCEFGKIKA</sequence>
<dbReference type="SMART" id="SM00478">
    <property type="entry name" value="ENDO3c"/>
    <property type="match status" value="1"/>
</dbReference>
<evidence type="ECO:0000256" key="3">
    <source>
        <dbReference type="ARBA" id="ARBA00022723"/>
    </source>
</evidence>
<dbReference type="EC" id="4.2.99.18" evidence="12"/>
<keyword evidence="15" id="KW-1185">Reference proteome</keyword>
<feature type="binding site" evidence="12">
    <location>
        <position position="203"/>
    </location>
    <ligand>
        <name>[4Fe-4S] cluster</name>
        <dbReference type="ChEBI" id="CHEBI:49883"/>
    </ligand>
</feature>
<comment type="function">
    <text evidence="12">DNA repair enzyme that has both DNA N-glycosylase activity and AP-lyase activity. The DNA N-glycosylase activity releases various damaged pyrimidines from DNA by cleaving the N-glycosidic bond, leaving an AP (apurinic/apyrimidinic) site. The AP-lyase activity cleaves the phosphodiester bond 3' to the AP site by a beta-elimination, leaving a 3'-terminal unsaturated sugar and a product with a terminal 5'-phosphate.</text>
</comment>
<dbReference type="eggNOG" id="COG0177">
    <property type="taxonomic scope" value="Bacteria"/>
</dbReference>
<comment type="similarity">
    <text evidence="1 12">Belongs to the Nth/MutY family.</text>
</comment>
<dbReference type="EMBL" id="CP001229">
    <property type="protein sequence ID" value="ACN99069.1"/>
    <property type="molecule type" value="Genomic_DNA"/>
</dbReference>
<dbReference type="SUPFAM" id="SSF48150">
    <property type="entry name" value="DNA-glycosylase"/>
    <property type="match status" value="1"/>
</dbReference>
<dbReference type="InterPro" id="IPR011257">
    <property type="entry name" value="DNA_glycosylase"/>
</dbReference>
<dbReference type="FunFam" id="1.10.340.30:FF:000001">
    <property type="entry name" value="Endonuclease III"/>
    <property type="match status" value="1"/>
</dbReference>
<keyword evidence="5 12" id="KW-0378">Hydrolase</keyword>
<keyword evidence="14" id="KW-0540">Nuclease</keyword>
<organism evidence="14 15">
    <name type="scientific">Sulfurihydrogenibium azorense (strain DSM 15241 / OCM 825 / Az-Fu1)</name>
    <dbReference type="NCBI Taxonomy" id="204536"/>
    <lineage>
        <taxon>Bacteria</taxon>
        <taxon>Pseudomonadati</taxon>
        <taxon>Aquificota</taxon>
        <taxon>Aquificia</taxon>
        <taxon>Aquificales</taxon>
        <taxon>Hydrogenothermaceae</taxon>
        <taxon>Sulfurihydrogenibium</taxon>
    </lineage>
</organism>
<dbReference type="HOGENOM" id="CLU_012862_3_4_0"/>
<feature type="binding site" evidence="12">
    <location>
        <position position="200"/>
    </location>
    <ligand>
        <name>[4Fe-4S] cluster</name>
        <dbReference type="ChEBI" id="CHEBI:49883"/>
    </ligand>
</feature>
<dbReference type="InterPro" id="IPR023170">
    <property type="entry name" value="HhH_base_excis_C"/>
</dbReference>
<protein>
    <recommendedName>
        <fullName evidence="12">Endonuclease III</fullName>
        <ecNumber evidence="12">4.2.99.18</ecNumber>
    </recommendedName>
    <alternativeName>
        <fullName evidence="12">DNA-(apurinic or apyrimidinic site) lyase</fullName>
    </alternativeName>
</protein>
<dbReference type="GO" id="GO:0006289">
    <property type="term" value="P:nucleotide-excision repair"/>
    <property type="evidence" value="ECO:0007669"/>
    <property type="project" value="TreeGrafter"/>
</dbReference>